<gene>
    <name evidence="4" type="ORF">FHX44_117058</name>
</gene>
<evidence type="ECO:0000313" key="5">
    <source>
        <dbReference type="Proteomes" id="UP000321261"/>
    </source>
</evidence>
<protein>
    <recommendedName>
        <fullName evidence="3">AB hydrolase-1 domain-containing protein</fullName>
    </recommendedName>
</protein>
<keyword evidence="1" id="KW-0378">Hydrolase</keyword>
<comment type="similarity">
    <text evidence="2">Belongs to the AB hydrolase superfamily. FUS2 hydrolase family.</text>
</comment>
<dbReference type="InterPro" id="IPR050261">
    <property type="entry name" value="FrsA_esterase"/>
</dbReference>
<evidence type="ECO:0000313" key="4">
    <source>
        <dbReference type="EMBL" id="TWF81115.1"/>
    </source>
</evidence>
<dbReference type="Pfam" id="PF00561">
    <property type="entry name" value="Abhydrolase_1"/>
    <property type="match status" value="1"/>
</dbReference>
<dbReference type="Gene3D" id="1.10.10.800">
    <property type="match status" value="1"/>
</dbReference>
<dbReference type="InterPro" id="IPR029058">
    <property type="entry name" value="AB_hydrolase_fold"/>
</dbReference>
<dbReference type="SUPFAM" id="SSF53474">
    <property type="entry name" value="alpha/beta-Hydrolases"/>
    <property type="match status" value="1"/>
</dbReference>
<dbReference type="PANTHER" id="PTHR22946:SF9">
    <property type="entry name" value="POLYKETIDE TRANSFERASE AF380"/>
    <property type="match status" value="1"/>
</dbReference>
<feature type="domain" description="AB hydrolase-1" evidence="3">
    <location>
        <begin position="30"/>
        <end position="277"/>
    </location>
</feature>
<organism evidence="4 5">
    <name type="scientific">Pseudonocardia hierapolitana</name>
    <dbReference type="NCBI Taxonomy" id="1128676"/>
    <lineage>
        <taxon>Bacteria</taxon>
        <taxon>Bacillati</taxon>
        <taxon>Actinomycetota</taxon>
        <taxon>Actinomycetes</taxon>
        <taxon>Pseudonocardiales</taxon>
        <taxon>Pseudonocardiaceae</taxon>
        <taxon>Pseudonocardia</taxon>
    </lineage>
</organism>
<sequence length="301" mass="32962">MGRRDIEFDAEGVILRGWFYRADGVSGRAPTVVLAHGFSAVKEMYLDSFAEVFAAAGLNALVFDNRNFGDSDGEPRQEIDPWQQVRDYRHAITYAGTLDEVDPERIGVWGSSYSGGHALVLGAIDRRVKAVVTQVPLVSGSANIGELVRADFRAGFRAQFDADRAARFAGDPPAMVPVVAENPLAPSALPTADSWTWFTETGKTRAPAWRNEVTLRTVEMLGEYEPESYIGRISPTPLLMLVARDDHLTPARLAIDAYERAREPKKLVILPGGHFDAYVAGFDRASGPARDWFVEHLGAGA</sequence>
<proteinExistence type="inferred from homology"/>
<dbReference type="EMBL" id="VIWU01000001">
    <property type="protein sequence ID" value="TWF81115.1"/>
    <property type="molecule type" value="Genomic_DNA"/>
</dbReference>
<dbReference type="Proteomes" id="UP000321261">
    <property type="component" value="Unassembled WGS sequence"/>
</dbReference>
<dbReference type="AlphaFoldDB" id="A0A561T1Z6"/>
<comment type="caution">
    <text evidence="4">The sequence shown here is derived from an EMBL/GenBank/DDBJ whole genome shotgun (WGS) entry which is preliminary data.</text>
</comment>
<keyword evidence="5" id="KW-1185">Reference proteome</keyword>
<evidence type="ECO:0000259" key="3">
    <source>
        <dbReference type="Pfam" id="PF00561"/>
    </source>
</evidence>
<accession>A0A561T1Z6</accession>
<dbReference type="OrthoDB" id="5902829at2"/>
<dbReference type="RefSeq" id="WP_147259680.1">
    <property type="nucleotide sequence ID" value="NZ_VIWU01000001.1"/>
</dbReference>
<dbReference type="Gene3D" id="3.40.50.1820">
    <property type="entry name" value="alpha/beta hydrolase"/>
    <property type="match status" value="1"/>
</dbReference>
<name>A0A561T1Z6_9PSEU</name>
<reference evidence="4 5" key="1">
    <citation type="submission" date="2019-06" db="EMBL/GenBank/DDBJ databases">
        <title>Sequencing the genomes of 1000 actinobacteria strains.</title>
        <authorList>
            <person name="Klenk H.-P."/>
        </authorList>
    </citation>
    <scope>NUCLEOTIDE SEQUENCE [LARGE SCALE GENOMIC DNA]</scope>
    <source>
        <strain evidence="4 5">DSM 45671</strain>
    </source>
</reference>
<evidence type="ECO:0000256" key="1">
    <source>
        <dbReference type="ARBA" id="ARBA00022801"/>
    </source>
</evidence>
<dbReference type="InterPro" id="IPR000073">
    <property type="entry name" value="AB_hydrolase_1"/>
</dbReference>
<dbReference type="PANTHER" id="PTHR22946">
    <property type="entry name" value="DIENELACTONE HYDROLASE DOMAIN-CONTAINING PROTEIN-RELATED"/>
    <property type="match status" value="1"/>
</dbReference>
<dbReference type="GO" id="GO:0052689">
    <property type="term" value="F:carboxylic ester hydrolase activity"/>
    <property type="evidence" value="ECO:0007669"/>
    <property type="project" value="UniProtKB-ARBA"/>
</dbReference>
<evidence type="ECO:0000256" key="2">
    <source>
        <dbReference type="ARBA" id="ARBA00038115"/>
    </source>
</evidence>